<sequence>MTRRIQPISLDIEGKSYEVDFEKEDVFFPFRPTENHWMGLDSSGRDVFSRLIHAMRISMNFGILLVAASMLLGIAAGAVQGYYGGKVDLLGQRSIEIWEALPFLYVMILLGSVFGQSFGLLLVVYALFSWIGISYYIRGEFLKLRKQPFVEAATCLGLPSRKIILRHILPNSMVPVITFFPFSLVSAIGALSALDYLGFGLPAPTPSWGEMFAQAQEFSYAWWLVLFPFLALFLVGLLGVFIGEGVRSAFDPRANTHYES</sequence>
<dbReference type="InterPro" id="IPR035906">
    <property type="entry name" value="MetI-like_sf"/>
</dbReference>
<evidence type="ECO:0000313" key="7">
    <source>
        <dbReference type="EMBL" id="MBD5778631.1"/>
    </source>
</evidence>
<feature type="transmembrane region" description="Helical" evidence="5">
    <location>
        <begin position="176"/>
        <end position="200"/>
    </location>
</feature>
<protein>
    <submittedName>
        <fullName evidence="7">ABC transporter permease subunit</fullName>
    </submittedName>
</protein>
<evidence type="ECO:0000256" key="4">
    <source>
        <dbReference type="ARBA" id="ARBA00023136"/>
    </source>
</evidence>
<keyword evidence="8" id="KW-1185">Reference proteome</keyword>
<accession>A0A927F6L0</accession>
<keyword evidence="5" id="KW-0813">Transport</keyword>
<evidence type="ECO:0000256" key="2">
    <source>
        <dbReference type="ARBA" id="ARBA00022692"/>
    </source>
</evidence>
<feature type="domain" description="ABC transmembrane type-1" evidence="6">
    <location>
        <begin position="55"/>
        <end position="243"/>
    </location>
</feature>
<dbReference type="CDD" id="cd06261">
    <property type="entry name" value="TM_PBP2"/>
    <property type="match status" value="1"/>
</dbReference>
<dbReference type="EMBL" id="JACYFG010000006">
    <property type="protein sequence ID" value="MBD5778631.1"/>
    <property type="molecule type" value="Genomic_DNA"/>
</dbReference>
<evidence type="ECO:0000256" key="1">
    <source>
        <dbReference type="ARBA" id="ARBA00004651"/>
    </source>
</evidence>
<comment type="caution">
    <text evidence="7">The sequence shown here is derived from an EMBL/GenBank/DDBJ whole genome shotgun (WGS) entry which is preliminary data.</text>
</comment>
<feature type="transmembrane region" description="Helical" evidence="5">
    <location>
        <begin position="103"/>
        <end position="136"/>
    </location>
</feature>
<gene>
    <name evidence="7" type="ORF">IEN85_03955</name>
</gene>
<name>A0A927F6L0_9BACT</name>
<keyword evidence="2 5" id="KW-0812">Transmembrane</keyword>
<reference evidence="7" key="1">
    <citation type="submission" date="2020-09" db="EMBL/GenBank/DDBJ databases">
        <title>Pelagicoccus enzymogenes sp. nov. with an EPS production, isolated from marine sediment.</title>
        <authorList>
            <person name="Feng X."/>
        </authorList>
    </citation>
    <scope>NUCLEOTIDE SEQUENCE</scope>
    <source>
        <strain evidence="7">NFK12</strain>
    </source>
</reference>
<keyword evidence="4 5" id="KW-0472">Membrane</keyword>
<comment type="similarity">
    <text evidence="5">Belongs to the binding-protein-dependent transport system permease family.</text>
</comment>
<dbReference type="GO" id="GO:0042884">
    <property type="term" value="P:microcin transport"/>
    <property type="evidence" value="ECO:0007669"/>
    <property type="project" value="TreeGrafter"/>
</dbReference>
<dbReference type="InterPro" id="IPR000515">
    <property type="entry name" value="MetI-like"/>
</dbReference>
<dbReference type="SUPFAM" id="SSF161098">
    <property type="entry name" value="MetI-like"/>
    <property type="match status" value="1"/>
</dbReference>
<dbReference type="Pfam" id="PF00528">
    <property type="entry name" value="BPD_transp_1"/>
    <property type="match status" value="1"/>
</dbReference>
<evidence type="ECO:0000256" key="3">
    <source>
        <dbReference type="ARBA" id="ARBA00022989"/>
    </source>
</evidence>
<comment type="subcellular location">
    <subcellularLocation>
        <location evidence="1 5">Cell membrane</location>
        <topology evidence="1 5">Multi-pass membrane protein</topology>
    </subcellularLocation>
</comment>
<evidence type="ECO:0000313" key="8">
    <source>
        <dbReference type="Proteomes" id="UP000622317"/>
    </source>
</evidence>
<dbReference type="AlphaFoldDB" id="A0A927F6L0"/>
<feature type="transmembrane region" description="Helical" evidence="5">
    <location>
        <begin position="220"/>
        <end position="243"/>
    </location>
</feature>
<dbReference type="GO" id="GO:0055085">
    <property type="term" value="P:transmembrane transport"/>
    <property type="evidence" value="ECO:0007669"/>
    <property type="project" value="InterPro"/>
</dbReference>
<keyword evidence="3 5" id="KW-1133">Transmembrane helix</keyword>
<dbReference type="GO" id="GO:0005886">
    <property type="term" value="C:plasma membrane"/>
    <property type="evidence" value="ECO:0007669"/>
    <property type="project" value="UniProtKB-SubCell"/>
</dbReference>
<dbReference type="PANTHER" id="PTHR30325">
    <property type="entry name" value="MEMBRANE COMPONENT OF ABC TRANSPORTER"/>
    <property type="match status" value="1"/>
</dbReference>
<organism evidence="7 8">
    <name type="scientific">Pelagicoccus enzymogenes</name>
    <dbReference type="NCBI Taxonomy" id="2773457"/>
    <lineage>
        <taxon>Bacteria</taxon>
        <taxon>Pseudomonadati</taxon>
        <taxon>Verrucomicrobiota</taxon>
        <taxon>Opitutia</taxon>
        <taxon>Puniceicoccales</taxon>
        <taxon>Pelagicoccaceae</taxon>
        <taxon>Pelagicoccus</taxon>
    </lineage>
</organism>
<dbReference type="PANTHER" id="PTHR30325:SF0">
    <property type="entry name" value="INNER MEMBRANE ABC TRANSPORTER PERMEASE PROTEIN YEJE"/>
    <property type="match status" value="1"/>
</dbReference>
<proteinExistence type="inferred from homology"/>
<evidence type="ECO:0000259" key="6">
    <source>
        <dbReference type="PROSITE" id="PS50928"/>
    </source>
</evidence>
<feature type="transmembrane region" description="Helical" evidence="5">
    <location>
        <begin position="61"/>
        <end position="83"/>
    </location>
</feature>
<evidence type="ECO:0000256" key="5">
    <source>
        <dbReference type="RuleBase" id="RU363032"/>
    </source>
</evidence>
<dbReference type="Gene3D" id="1.10.3720.10">
    <property type="entry name" value="MetI-like"/>
    <property type="match status" value="1"/>
</dbReference>
<dbReference type="PROSITE" id="PS50928">
    <property type="entry name" value="ABC_TM1"/>
    <property type="match status" value="1"/>
</dbReference>
<dbReference type="Proteomes" id="UP000622317">
    <property type="component" value="Unassembled WGS sequence"/>
</dbReference>